<dbReference type="AlphaFoldDB" id="A0AAD1GYL1"/>
<name>A0AAD1GYL1_MYCXE</name>
<evidence type="ECO:0000256" key="1">
    <source>
        <dbReference type="SAM" id="MobiDB-lite"/>
    </source>
</evidence>
<dbReference type="EMBL" id="AP022314">
    <property type="protein sequence ID" value="BBU21573.1"/>
    <property type="molecule type" value="Genomic_DNA"/>
</dbReference>
<dbReference type="KEGG" id="mxe:MYXE_13620"/>
<organism evidence="2 3">
    <name type="scientific">Mycobacterium xenopi</name>
    <dbReference type="NCBI Taxonomy" id="1789"/>
    <lineage>
        <taxon>Bacteria</taxon>
        <taxon>Bacillati</taxon>
        <taxon>Actinomycetota</taxon>
        <taxon>Actinomycetes</taxon>
        <taxon>Mycobacteriales</taxon>
        <taxon>Mycobacteriaceae</taxon>
        <taxon>Mycobacterium</taxon>
    </lineage>
</organism>
<evidence type="ECO:0000313" key="2">
    <source>
        <dbReference type="EMBL" id="BBU21573.1"/>
    </source>
</evidence>
<feature type="compositionally biased region" description="Pro residues" evidence="1">
    <location>
        <begin position="49"/>
        <end position="67"/>
    </location>
</feature>
<accession>A0AAD1GYL1</accession>
<dbReference type="Proteomes" id="UP000464624">
    <property type="component" value="Chromosome"/>
</dbReference>
<dbReference type="InterPro" id="IPR020377">
    <property type="entry name" value="Uncharacterised_LpqV"/>
</dbReference>
<dbReference type="RefSeq" id="WP_003920587.1">
    <property type="nucleotide sequence ID" value="NZ_AP022314.1"/>
</dbReference>
<dbReference type="Pfam" id="PF17301">
    <property type="entry name" value="LpqV"/>
    <property type="match status" value="1"/>
</dbReference>
<proteinExistence type="predicted"/>
<protein>
    <submittedName>
        <fullName evidence="2">LpqV protein</fullName>
    </submittedName>
</protein>
<reference evidence="2 3" key="1">
    <citation type="submission" date="2019-12" db="EMBL/GenBank/DDBJ databases">
        <title>Complete genome sequence of Mycolicibacterium xenopi str. JCM15661T.</title>
        <authorList>
            <person name="Yoshida M."/>
            <person name="Fukano H."/>
            <person name="Asakura T."/>
            <person name="Hoshino Y."/>
        </authorList>
    </citation>
    <scope>NUCLEOTIDE SEQUENCE [LARGE SCALE GENOMIC DNA]</scope>
    <source>
        <strain evidence="2 3">JCM 15661T</strain>
    </source>
</reference>
<feature type="region of interest" description="Disordered" evidence="1">
    <location>
        <begin position="44"/>
        <end position="83"/>
    </location>
</feature>
<sequence>MARSITATSLAYIDTVRWRRYRSLVWVTLAVVGFPMIASCASADRQDTAPPPATLEPLPATSPPPPGAIGVSPGGVTTKVDVPADSSQDEYALACRAAKQWMTSRGGDPHAQIEPYLATLQSPAAKPGKGTFNRPWAQLTPGQQAAVIVAVQAAADDQCG</sequence>
<gene>
    <name evidence="2" type="ORF">MYXE_13620</name>
</gene>
<evidence type="ECO:0000313" key="3">
    <source>
        <dbReference type="Proteomes" id="UP000464624"/>
    </source>
</evidence>